<dbReference type="Pfam" id="PF00651">
    <property type="entry name" value="BTB"/>
    <property type="match status" value="1"/>
</dbReference>
<evidence type="ECO:0000256" key="2">
    <source>
        <dbReference type="ARBA" id="ARBA00022737"/>
    </source>
</evidence>
<dbReference type="Gene3D" id="1.25.40.420">
    <property type="match status" value="1"/>
</dbReference>
<dbReference type="Pfam" id="PF07707">
    <property type="entry name" value="BACK"/>
    <property type="match status" value="1"/>
</dbReference>
<organism evidence="5 6">
    <name type="scientific">Scophthalmus maximus</name>
    <name type="common">Turbot</name>
    <name type="synonym">Psetta maxima</name>
    <dbReference type="NCBI Taxonomy" id="52904"/>
    <lineage>
        <taxon>Eukaryota</taxon>
        <taxon>Metazoa</taxon>
        <taxon>Chordata</taxon>
        <taxon>Craniata</taxon>
        <taxon>Vertebrata</taxon>
        <taxon>Euteleostomi</taxon>
        <taxon>Actinopterygii</taxon>
        <taxon>Neopterygii</taxon>
        <taxon>Teleostei</taxon>
        <taxon>Neoteleostei</taxon>
        <taxon>Acanthomorphata</taxon>
        <taxon>Carangaria</taxon>
        <taxon>Pleuronectiformes</taxon>
        <taxon>Pleuronectoidei</taxon>
        <taxon>Scophthalmidae</taxon>
        <taxon>Scophthalmus</taxon>
    </lineage>
</organism>
<dbReference type="Gene3D" id="2.120.10.80">
    <property type="entry name" value="Kelch-type beta propeller"/>
    <property type="match status" value="1"/>
</dbReference>
<dbReference type="InterPro" id="IPR000210">
    <property type="entry name" value="BTB/POZ_dom"/>
</dbReference>
<dbReference type="SMART" id="SM00875">
    <property type="entry name" value="BACK"/>
    <property type="match status" value="1"/>
</dbReference>
<evidence type="ECO:0000259" key="4">
    <source>
        <dbReference type="PROSITE" id="PS50097"/>
    </source>
</evidence>
<dbReference type="GO" id="GO:0005634">
    <property type="term" value="C:nucleus"/>
    <property type="evidence" value="ECO:0007669"/>
    <property type="project" value="TreeGrafter"/>
</dbReference>
<accession>A0A8D3B869</accession>
<dbReference type="AlphaFoldDB" id="A0A8D3B869"/>
<protein>
    <submittedName>
        <fullName evidence="5">Kelch-like family member 43</fullName>
    </submittedName>
</protein>
<evidence type="ECO:0000256" key="1">
    <source>
        <dbReference type="ARBA" id="ARBA00022441"/>
    </source>
</evidence>
<sequence length="737" mass="81197">MAPKKKAPRQKKPAVDTVSQVAMETPQLKVESLGDGVVVVESGVKKIEQMAALDIAQLNSLNLPLPLPVIKPGERGLGLGSELTRPLHGNALLEELSKMRQEKFLTDLELACKTKAFDVHKLVISSVSQYFREILAKDPGMKRLELPSLSPLGLANVITFAYLGRVHMSLYTIGCTVSAAATLQIPQLLKMCMDFLLAELNVQTCVYIWNIAAAYSLVPVCDAARRFVLENFVQFSETPLFHQLTLEQIAAFLQDDSLVLPSEVMAFQLAMKWLDFDASRQAHAAELLGHVRFETIPASELVSQIQPVARMMLDPHCHRLLVDAMNYHLLPHQQNTLQSRRTQVRAGQQTLLTVGGRPSLTERALSREVMWRDPREGGATWRHLTQLPAKSFNQCVAVMDGFLYVAGGEDQNDARNQAKHAVSTLSRYDPRFNTWLHLASMRQRRTHFSLAASGGRAAVRHWRPQRGGPAGHHRELPALLQQLADACAHGGAPLLPLQRHPAIRGHPGERRLHQLRLLPLGGVLQRGYRHLVREGLHGDAPWLALLRHPRREGVRGGREPAGAWRREGGCDLCGGLLPGEWSVEPGRPSPARREHRRPVAAGRQAVPAGRLERGGEALQGGRPEVRPGHRQLVHGRGSARAHGGRVLLHADPAAPHRAAPAAAPQHPGPRRAAAAAGGEEPEQREQHGPGTHHPSIEGGSCNKGETRGEEEVVQPQENIWIRAATNDNFHYGFICFD</sequence>
<gene>
    <name evidence="5" type="primary">klhl43</name>
</gene>
<feature type="compositionally biased region" description="Low complexity" evidence="3">
    <location>
        <begin position="655"/>
        <end position="678"/>
    </location>
</feature>
<dbReference type="InterPro" id="IPR011333">
    <property type="entry name" value="SKP1/BTB/POZ_sf"/>
</dbReference>
<dbReference type="PANTHER" id="PTHR45632:SF18">
    <property type="entry name" value="KELCH-LIKE FAMILY MEMBER 43"/>
    <property type="match status" value="1"/>
</dbReference>
<dbReference type="InterPro" id="IPR015915">
    <property type="entry name" value="Kelch-typ_b-propeller"/>
</dbReference>
<dbReference type="SUPFAM" id="SSF117281">
    <property type="entry name" value="Kelch motif"/>
    <property type="match status" value="1"/>
</dbReference>
<dbReference type="Pfam" id="PF01344">
    <property type="entry name" value="Kelch_1"/>
    <property type="match status" value="1"/>
</dbReference>
<dbReference type="Proteomes" id="UP000694558">
    <property type="component" value="Chromosome 22"/>
</dbReference>
<dbReference type="SMART" id="SM00225">
    <property type="entry name" value="BTB"/>
    <property type="match status" value="1"/>
</dbReference>
<dbReference type="GeneTree" id="ENSGT00940000166197"/>
<keyword evidence="2" id="KW-0677">Repeat</keyword>
<reference evidence="5" key="2">
    <citation type="submission" date="2025-08" db="UniProtKB">
        <authorList>
            <consortium name="Ensembl"/>
        </authorList>
    </citation>
    <scope>IDENTIFICATION</scope>
</reference>
<feature type="compositionally biased region" description="Basic residues" evidence="3">
    <location>
        <begin position="628"/>
        <end position="642"/>
    </location>
</feature>
<dbReference type="SMART" id="SM00612">
    <property type="entry name" value="Kelch"/>
    <property type="match status" value="1"/>
</dbReference>
<evidence type="ECO:0000313" key="6">
    <source>
        <dbReference type="Proteomes" id="UP000694558"/>
    </source>
</evidence>
<name>A0A8D3B869_SCOMX</name>
<dbReference type="SUPFAM" id="SSF54695">
    <property type="entry name" value="POZ domain"/>
    <property type="match status" value="1"/>
</dbReference>
<dbReference type="PROSITE" id="PS50097">
    <property type="entry name" value="BTB"/>
    <property type="match status" value="1"/>
</dbReference>
<feature type="region of interest" description="Disordered" evidence="3">
    <location>
        <begin position="582"/>
        <end position="642"/>
    </location>
</feature>
<dbReference type="PANTHER" id="PTHR45632">
    <property type="entry name" value="LD33804P"/>
    <property type="match status" value="1"/>
</dbReference>
<evidence type="ECO:0000313" key="5">
    <source>
        <dbReference type="Ensembl" id="ENSSMAP00000030049.2"/>
    </source>
</evidence>
<reference evidence="5" key="1">
    <citation type="submission" date="2023-05" db="EMBL/GenBank/DDBJ databases">
        <title>High-quality long-read genome of Scophthalmus maximus.</title>
        <authorList>
            <person name="Lien S."/>
            <person name="Martinez P."/>
        </authorList>
    </citation>
    <scope>NUCLEOTIDE SEQUENCE [LARGE SCALE GENOMIC DNA]</scope>
</reference>
<keyword evidence="1" id="KW-0880">Kelch repeat</keyword>
<dbReference type="Gene3D" id="3.30.710.10">
    <property type="entry name" value="Potassium Channel Kv1.1, Chain A"/>
    <property type="match status" value="1"/>
</dbReference>
<proteinExistence type="predicted"/>
<evidence type="ECO:0000256" key="3">
    <source>
        <dbReference type="SAM" id="MobiDB-lite"/>
    </source>
</evidence>
<dbReference type="InterPro" id="IPR006652">
    <property type="entry name" value="Kelch_1"/>
</dbReference>
<feature type="domain" description="BTB" evidence="4">
    <location>
        <begin position="106"/>
        <end position="170"/>
    </location>
</feature>
<dbReference type="InterPro" id="IPR011705">
    <property type="entry name" value="BACK"/>
</dbReference>
<feature type="region of interest" description="Disordered" evidence="3">
    <location>
        <begin position="655"/>
        <end position="714"/>
    </location>
</feature>
<dbReference type="Ensembl" id="ENSSMAT00000030419.2">
    <property type="protein sequence ID" value="ENSSMAP00000030049.2"/>
    <property type="gene ID" value="ENSSMAG00000018429.2"/>
</dbReference>